<reference evidence="1" key="1">
    <citation type="submission" date="2022-05" db="EMBL/GenBank/DDBJ databases">
        <title>Jatrophihabitans sp. SB3-54 whole genome sequence.</title>
        <authorList>
            <person name="Suh M.K."/>
            <person name="Eom M.K."/>
            <person name="Kim J.S."/>
            <person name="Kim H.S."/>
            <person name="Do H.E."/>
            <person name="Shin Y.K."/>
            <person name="Lee J.-S."/>
        </authorList>
    </citation>
    <scope>NUCLEOTIDE SEQUENCE</scope>
    <source>
        <strain evidence="1">SB3-54</strain>
    </source>
</reference>
<accession>A0ABY7JYQ3</accession>
<dbReference type="RefSeq" id="WP_269442980.1">
    <property type="nucleotide sequence ID" value="NZ_CP097463.1"/>
</dbReference>
<name>A0ABY7JYQ3_9ACTN</name>
<dbReference type="Proteomes" id="UP001164693">
    <property type="component" value="Chromosome"/>
</dbReference>
<protein>
    <submittedName>
        <fullName evidence="1">Uncharacterized protein</fullName>
    </submittedName>
</protein>
<evidence type="ECO:0000313" key="2">
    <source>
        <dbReference type="Proteomes" id="UP001164693"/>
    </source>
</evidence>
<dbReference type="EMBL" id="CP097463">
    <property type="protein sequence ID" value="WAX56447.1"/>
    <property type="molecule type" value="Genomic_DNA"/>
</dbReference>
<gene>
    <name evidence="1" type="ORF">M6B22_18190</name>
</gene>
<keyword evidence="2" id="KW-1185">Reference proteome</keyword>
<evidence type="ECO:0000313" key="1">
    <source>
        <dbReference type="EMBL" id="WAX56447.1"/>
    </source>
</evidence>
<sequence>MLDAAEPQQAVNSISTGYRRHAELDPEEIAVLPDLIMTRLAMSVCISAHQRTLRPADAYLRVSEAPAWRLLTRLAKDTR</sequence>
<organism evidence="1 2">
    <name type="scientific">Jatrophihabitans cynanchi</name>
    <dbReference type="NCBI Taxonomy" id="2944128"/>
    <lineage>
        <taxon>Bacteria</taxon>
        <taxon>Bacillati</taxon>
        <taxon>Actinomycetota</taxon>
        <taxon>Actinomycetes</taxon>
        <taxon>Jatrophihabitantales</taxon>
        <taxon>Jatrophihabitantaceae</taxon>
        <taxon>Jatrophihabitans</taxon>
    </lineage>
</organism>
<proteinExistence type="predicted"/>